<feature type="domain" description="Beta-lactamase-related" evidence="2">
    <location>
        <begin position="9"/>
        <end position="119"/>
    </location>
</feature>
<keyword evidence="1" id="KW-0472">Membrane</keyword>
<dbReference type="RefSeq" id="WP_310098695.1">
    <property type="nucleotide sequence ID" value="NZ_JAVDUU010000003.1"/>
</dbReference>
<name>A0ABU1TEG6_9SPHI</name>
<dbReference type="InterPro" id="IPR050491">
    <property type="entry name" value="AmpC-like"/>
</dbReference>
<keyword evidence="1" id="KW-1133">Transmembrane helix</keyword>
<keyword evidence="1" id="KW-0812">Transmembrane</keyword>
<evidence type="ECO:0000256" key="1">
    <source>
        <dbReference type="SAM" id="Phobius"/>
    </source>
</evidence>
<dbReference type="InterPro" id="IPR001466">
    <property type="entry name" value="Beta-lactam-related"/>
</dbReference>
<sequence length="136" mass="15299">MKSHLDSLVDQRVRAYFKDKWAVGLSLGIVINGNALYYNYGETRSGNSGLPSKMTLHEIGSMTKSFTGILLAQAVIDKKIALGDDIRKYLKGDYPNLVHQATPIRIRDLTNHTSRITRIFPNLWERATTSSCRLTT</sequence>
<dbReference type="Proteomes" id="UP001247620">
    <property type="component" value="Unassembled WGS sequence"/>
</dbReference>
<organism evidence="3 4">
    <name type="scientific">Mucilaginibacter pocheonensis</name>
    <dbReference type="NCBI Taxonomy" id="398050"/>
    <lineage>
        <taxon>Bacteria</taxon>
        <taxon>Pseudomonadati</taxon>
        <taxon>Bacteroidota</taxon>
        <taxon>Sphingobacteriia</taxon>
        <taxon>Sphingobacteriales</taxon>
        <taxon>Sphingobacteriaceae</taxon>
        <taxon>Mucilaginibacter</taxon>
    </lineage>
</organism>
<gene>
    <name evidence="3" type="ORF">J2W55_003656</name>
</gene>
<dbReference type="PANTHER" id="PTHR46825:SF8">
    <property type="entry name" value="BETA-LACTAMASE-RELATED"/>
    <property type="match status" value="1"/>
</dbReference>
<dbReference type="InterPro" id="IPR012338">
    <property type="entry name" value="Beta-lactam/transpept-like"/>
</dbReference>
<dbReference type="SUPFAM" id="SSF56601">
    <property type="entry name" value="beta-lactamase/transpeptidase-like"/>
    <property type="match status" value="1"/>
</dbReference>
<dbReference type="PANTHER" id="PTHR46825">
    <property type="entry name" value="D-ALANYL-D-ALANINE-CARBOXYPEPTIDASE/ENDOPEPTIDASE AMPH"/>
    <property type="match status" value="1"/>
</dbReference>
<evidence type="ECO:0000259" key="2">
    <source>
        <dbReference type="Pfam" id="PF00144"/>
    </source>
</evidence>
<comment type="caution">
    <text evidence="3">The sequence shown here is derived from an EMBL/GenBank/DDBJ whole genome shotgun (WGS) entry which is preliminary data.</text>
</comment>
<evidence type="ECO:0000313" key="3">
    <source>
        <dbReference type="EMBL" id="MDR6943803.1"/>
    </source>
</evidence>
<dbReference type="EMBL" id="JAVDUU010000003">
    <property type="protein sequence ID" value="MDR6943803.1"/>
    <property type="molecule type" value="Genomic_DNA"/>
</dbReference>
<accession>A0ABU1TEG6</accession>
<protein>
    <submittedName>
        <fullName evidence="3">CubicO group peptidase (Beta-lactamase class C family)</fullName>
    </submittedName>
</protein>
<evidence type="ECO:0000313" key="4">
    <source>
        <dbReference type="Proteomes" id="UP001247620"/>
    </source>
</evidence>
<proteinExistence type="predicted"/>
<dbReference type="Gene3D" id="3.40.710.10">
    <property type="entry name" value="DD-peptidase/beta-lactamase superfamily"/>
    <property type="match status" value="1"/>
</dbReference>
<dbReference type="Pfam" id="PF00144">
    <property type="entry name" value="Beta-lactamase"/>
    <property type="match status" value="1"/>
</dbReference>
<reference evidence="3 4" key="1">
    <citation type="submission" date="2023-07" db="EMBL/GenBank/DDBJ databases">
        <title>Sorghum-associated microbial communities from plants grown in Nebraska, USA.</title>
        <authorList>
            <person name="Schachtman D."/>
        </authorList>
    </citation>
    <scope>NUCLEOTIDE SEQUENCE [LARGE SCALE GENOMIC DNA]</scope>
    <source>
        <strain evidence="3 4">3262</strain>
    </source>
</reference>
<feature type="transmembrane region" description="Helical" evidence="1">
    <location>
        <begin position="21"/>
        <end position="40"/>
    </location>
</feature>
<keyword evidence="4" id="KW-1185">Reference proteome</keyword>